<dbReference type="Proteomes" id="UP000029914">
    <property type="component" value="Chromosome"/>
</dbReference>
<evidence type="ECO:0000313" key="3">
    <source>
        <dbReference type="Proteomes" id="UP000029914"/>
    </source>
</evidence>
<dbReference type="OrthoDB" id="4807994at2"/>
<proteinExistence type="predicted"/>
<reference evidence="2 3" key="1">
    <citation type="submission" date="2013-09" db="EMBL/GenBank/DDBJ databases">
        <title>Complete genome sequence of Corynebacterium doosanense CAU 212(T) (=DSM 45436(T)), isolated from activated sludge.</title>
        <authorList>
            <person name="Schaffert L."/>
            <person name="Albersmeier A."/>
            <person name="Kalinowski J."/>
            <person name="Ruckert C."/>
        </authorList>
    </citation>
    <scope>NUCLEOTIDE SEQUENCE [LARGE SCALE GENOMIC DNA]</scope>
    <source>
        <strain evidence="2 3">CAU 212</strain>
    </source>
</reference>
<feature type="region of interest" description="Disordered" evidence="1">
    <location>
        <begin position="1"/>
        <end position="31"/>
    </location>
</feature>
<keyword evidence="3" id="KW-1185">Reference proteome</keyword>
<dbReference type="KEGG" id="cdo:CDOO_06585"/>
<sequence length="66" mass="7330">MNSIPTPQTHTPTTTTRPRLAIDDEALTDTNRETIRQAAKTTASRFPPMSAEQAELIRHQLRGDAT</sequence>
<dbReference type="AlphaFoldDB" id="A0A097IFP1"/>
<dbReference type="HOGENOM" id="CLU_2823789_0_0_11"/>
<evidence type="ECO:0000313" key="2">
    <source>
        <dbReference type="EMBL" id="AIT60956.1"/>
    </source>
</evidence>
<evidence type="ECO:0000256" key="1">
    <source>
        <dbReference type="SAM" id="MobiDB-lite"/>
    </source>
</evidence>
<protein>
    <submittedName>
        <fullName evidence="2">Uncharacterized protein</fullName>
    </submittedName>
</protein>
<dbReference type="EMBL" id="CP006764">
    <property type="protein sequence ID" value="AIT60956.1"/>
    <property type="molecule type" value="Genomic_DNA"/>
</dbReference>
<dbReference type="RefSeq" id="WP_018022524.1">
    <property type="nucleotide sequence ID" value="NZ_AQUX01000008.1"/>
</dbReference>
<feature type="compositionally biased region" description="Low complexity" evidence="1">
    <location>
        <begin position="1"/>
        <end position="18"/>
    </location>
</feature>
<name>A0A097IFP1_9CORY</name>
<accession>A0A097IFP1</accession>
<organism evidence="2 3">
    <name type="scientific">Corynebacterium doosanense CAU 212 = DSM 45436</name>
    <dbReference type="NCBI Taxonomy" id="558173"/>
    <lineage>
        <taxon>Bacteria</taxon>
        <taxon>Bacillati</taxon>
        <taxon>Actinomycetota</taxon>
        <taxon>Actinomycetes</taxon>
        <taxon>Mycobacteriales</taxon>
        <taxon>Corynebacteriaceae</taxon>
        <taxon>Corynebacterium</taxon>
    </lineage>
</organism>
<gene>
    <name evidence="2" type="ORF">CDOO_06585</name>
</gene>